<organism evidence="2 3">
    <name type="scientific">Amniculicola lignicola CBS 123094</name>
    <dbReference type="NCBI Taxonomy" id="1392246"/>
    <lineage>
        <taxon>Eukaryota</taxon>
        <taxon>Fungi</taxon>
        <taxon>Dikarya</taxon>
        <taxon>Ascomycota</taxon>
        <taxon>Pezizomycotina</taxon>
        <taxon>Dothideomycetes</taxon>
        <taxon>Pleosporomycetidae</taxon>
        <taxon>Pleosporales</taxon>
        <taxon>Amniculicolaceae</taxon>
        <taxon>Amniculicola</taxon>
    </lineage>
</organism>
<sequence>MLVYATMRFWMIFAGMSNRWMLCLPTLSLRIVHGDGVAERLLSHTLLHSRPTHHREVRILRNILLNAQLELKTSMIDRAMCPICQVSTCTKHANRLERVGVHQPVDCEACRSFTCHCQIR</sequence>
<gene>
    <name evidence="2" type="ORF">P154DRAFT_311047</name>
</gene>
<keyword evidence="1" id="KW-0732">Signal</keyword>
<evidence type="ECO:0000313" key="3">
    <source>
        <dbReference type="Proteomes" id="UP000799779"/>
    </source>
</evidence>
<protein>
    <recommendedName>
        <fullName evidence="4">Secreted protein</fullName>
    </recommendedName>
</protein>
<evidence type="ECO:0008006" key="4">
    <source>
        <dbReference type="Google" id="ProtNLM"/>
    </source>
</evidence>
<reference evidence="2" key="1">
    <citation type="journal article" date="2020" name="Stud. Mycol.">
        <title>101 Dothideomycetes genomes: a test case for predicting lifestyles and emergence of pathogens.</title>
        <authorList>
            <person name="Haridas S."/>
            <person name="Albert R."/>
            <person name="Binder M."/>
            <person name="Bloem J."/>
            <person name="Labutti K."/>
            <person name="Salamov A."/>
            <person name="Andreopoulos B."/>
            <person name="Baker S."/>
            <person name="Barry K."/>
            <person name="Bills G."/>
            <person name="Bluhm B."/>
            <person name="Cannon C."/>
            <person name="Castanera R."/>
            <person name="Culley D."/>
            <person name="Daum C."/>
            <person name="Ezra D."/>
            <person name="Gonzalez J."/>
            <person name="Henrissat B."/>
            <person name="Kuo A."/>
            <person name="Liang C."/>
            <person name="Lipzen A."/>
            <person name="Lutzoni F."/>
            <person name="Magnuson J."/>
            <person name="Mondo S."/>
            <person name="Nolan M."/>
            <person name="Ohm R."/>
            <person name="Pangilinan J."/>
            <person name="Park H.-J."/>
            <person name="Ramirez L."/>
            <person name="Alfaro M."/>
            <person name="Sun H."/>
            <person name="Tritt A."/>
            <person name="Yoshinaga Y."/>
            <person name="Zwiers L.-H."/>
            <person name="Turgeon B."/>
            <person name="Goodwin S."/>
            <person name="Spatafora J."/>
            <person name="Crous P."/>
            <person name="Grigoriev I."/>
        </authorList>
    </citation>
    <scope>NUCLEOTIDE SEQUENCE</scope>
    <source>
        <strain evidence="2">CBS 123094</strain>
    </source>
</reference>
<accession>A0A6A5WBK9</accession>
<evidence type="ECO:0000256" key="1">
    <source>
        <dbReference type="SAM" id="SignalP"/>
    </source>
</evidence>
<dbReference type="AlphaFoldDB" id="A0A6A5WBK9"/>
<keyword evidence="3" id="KW-1185">Reference proteome</keyword>
<name>A0A6A5WBK9_9PLEO</name>
<feature type="chain" id="PRO_5025513798" description="Secreted protein" evidence="1">
    <location>
        <begin position="35"/>
        <end position="120"/>
    </location>
</feature>
<evidence type="ECO:0000313" key="2">
    <source>
        <dbReference type="EMBL" id="KAF1996525.1"/>
    </source>
</evidence>
<dbReference type="EMBL" id="ML977624">
    <property type="protein sequence ID" value="KAF1996525.1"/>
    <property type="molecule type" value="Genomic_DNA"/>
</dbReference>
<proteinExistence type="predicted"/>
<dbReference type="Proteomes" id="UP000799779">
    <property type="component" value="Unassembled WGS sequence"/>
</dbReference>
<feature type="signal peptide" evidence="1">
    <location>
        <begin position="1"/>
        <end position="34"/>
    </location>
</feature>